<evidence type="ECO:0000256" key="8">
    <source>
        <dbReference type="ARBA" id="ARBA00022840"/>
    </source>
</evidence>
<dbReference type="SMART" id="SM00220">
    <property type="entry name" value="S_TKc"/>
    <property type="match status" value="2"/>
</dbReference>
<dbReference type="FunFam" id="3.30.200.20:FF:000043">
    <property type="entry name" value="Wall-associated receptor kinase 2"/>
    <property type="match status" value="1"/>
</dbReference>
<keyword evidence="9" id="KW-1133">Transmembrane helix</keyword>
<keyword evidence="7" id="KW-0418">Kinase</keyword>
<dbReference type="Gene3D" id="3.30.200.20">
    <property type="entry name" value="Phosphorylase Kinase, domain 1"/>
    <property type="match status" value="2"/>
</dbReference>
<feature type="binding site" evidence="13">
    <location>
        <position position="509"/>
    </location>
    <ligand>
        <name>ATP</name>
        <dbReference type="ChEBI" id="CHEBI:30616"/>
    </ligand>
</feature>
<protein>
    <submittedName>
        <fullName evidence="15">Wall-associated receptor kinase-like 9</fullName>
    </submittedName>
</protein>
<dbReference type="AlphaFoldDB" id="A0ABD1PWT6"/>
<feature type="domain" description="Protein kinase" evidence="14">
    <location>
        <begin position="125"/>
        <end position="409"/>
    </location>
</feature>
<dbReference type="GO" id="GO:0016020">
    <property type="term" value="C:membrane"/>
    <property type="evidence" value="ECO:0007669"/>
    <property type="project" value="UniProtKB-SubCell"/>
</dbReference>
<reference evidence="16" key="1">
    <citation type="submission" date="2024-07" db="EMBL/GenBank/DDBJ databases">
        <title>Two chromosome-level genome assemblies of Korean endemic species Abeliophyllum distichum and Forsythia ovata (Oleaceae).</title>
        <authorList>
            <person name="Jang H."/>
        </authorList>
    </citation>
    <scope>NUCLEOTIDE SEQUENCE [LARGE SCALE GENOMIC DNA]</scope>
</reference>
<sequence length="719" mass="81698">MSRDNWERLVQAVLRNEELREIARAPSMSSSNLSSSSISSDLSFSSTTHDHVPVALSEAVNKNRSVLFTGSSFVDWIIPGRRRKKQKEKFFKENGGLILPGYQANQTQTSRIFTAKELSRATNNFDDRNIIGRGGYGTVYKGILPDYTVVAIKKWRTSDERNIELFINEVIFLSQINHRNVVKLLGCCLETPVPLLVYEFLTNGNLFNHIHDPIFASSFSWEMRIKIAAETASALAYLHSATSTPIGHGYVKTTNILLDQTYTAKVDNFAMSRFFSVDHEFPTLVQGTLGYLDPKYLQSSQLTKKSDVYSFGVVLAELLTGQKAIMPVTINRSEEQRNLAVYFISAIREDRLVQILDGNLERGDQIEQLEQVAKLSERCLRLKSEERPSMKEVAMELEALRSVENHQWRDEVLNHEEIIEIWRDEDLNHEEVIVNLFNPRTPSNLNGGILLQNKLYQDSLAIETVRIFTAEDLWRATNNYEEGNIIGRGGYGTVYKGVLPDYGVVAIKKSIIIYQGQIEKYINEVKIVSQINHQNVVKMLGCCLETQFPLLVYEFVTNGTLFSHIHDPILASNFSWEMRINIAAETAAALAYLHMVPIIHGDIKSANILLDKSYAAKVSDFGASRFDTLGDSDSTAMKALSYDRPEEDRILPSYFLNAIREDRLVQILDKNLVREDRIEPLKRVAKLSEWCLKSKRGERPSMKEVAMELEALRSVENHP</sequence>
<keyword evidence="5" id="KW-0732">Signal</keyword>
<evidence type="ECO:0000256" key="5">
    <source>
        <dbReference type="ARBA" id="ARBA00022729"/>
    </source>
</evidence>
<keyword evidence="3" id="KW-0808">Transferase</keyword>
<dbReference type="PROSITE" id="PS00108">
    <property type="entry name" value="PROTEIN_KINASE_ST"/>
    <property type="match status" value="1"/>
</dbReference>
<keyword evidence="10" id="KW-0472">Membrane</keyword>
<dbReference type="PROSITE" id="PS00107">
    <property type="entry name" value="PROTEIN_KINASE_ATP"/>
    <property type="match status" value="2"/>
</dbReference>
<evidence type="ECO:0000256" key="13">
    <source>
        <dbReference type="PROSITE-ProRule" id="PRU10141"/>
    </source>
</evidence>
<dbReference type="Proteomes" id="UP001604277">
    <property type="component" value="Unassembled WGS sequence"/>
</dbReference>
<comment type="caution">
    <text evidence="15">The sequence shown here is derived from an EMBL/GenBank/DDBJ whole genome shotgun (WGS) entry which is preliminary data.</text>
</comment>
<comment type="subcellular location">
    <subcellularLocation>
        <location evidence="1">Membrane</location>
        <topology evidence="1">Single-pass type I membrane protein</topology>
    </subcellularLocation>
</comment>
<organism evidence="15 16">
    <name type="scientific">Forsythia ovata</name>
    <dbReference type="NCBI Taxonomy" id="205694"/>
    <lineage>
        <taxon>Eukaryota</taxon>
        <taxon>Viridiplantae</taxon>
        <taxon>Streptophyta</taxon>
        <taxon>Embryophyta</taxon>
        <taxon>Tracheophyta</taxon>
        <taxon>Spermatophyta</taxon>
        <taxon>Magnoliopsida</taxon>
        <taxon>eudicotyledons</taxon>
        <taxon>Gunneridae</taxon>
        <taxon>Pentapetalae</taxon>
        <taxon>asterids</taxon>
        <taxon>lamiids</taxon>
        <taxon>Lamiales</taxon>
        <taxon>Oleaceae</taxon>
        <taxon>Forsythieae</taxon>
        <taxon>Forsythia</taxon>
    </lineage>
</organism>
<feature type="domain" description="Protein kinase" evidence="14">
    <location>
        <begin position="480"/>
        <end position="719"/>
    </location>
</feature>
<feature type="binding site" evidence="13">
    <location>
        <position position="154"/>
    </location>
    <ligand>
        <name>ATP</name>
        <dbReference type="ChEBI" id="CHEBI:30616"/>
    </ligand>
</feature>
<evidence type="ECO:0000313" key="15">
    <source>
        <dbReference type="EMBL" id="KAL2467813.1"/>
    </source>
</evidence>
<evidence type="ECO:0000256" key="9">
    <source>
        <dbReference type="ARBA" id="ARBA00022989"/>
    </source>
</evidence>
<name>A0ABD1PWT6_9LAMI</name>
<evidence type="ECO:0000256" key="1">
    <source>
        <dbReference type="ARBA" id="ARBA00004479"/>
    </source>
</evidence>
<evidence type="ECO:0000256" key="4">
    <source>
        <dbReference type="ARBA" id="ARBA00022692"/>
    </source>
</evidence>
<proteinExistence type="predicted"/>
<dbReference type="InterPro" id="IPR011009">
    <property type="entry name" value="Kinase-like_dom_sf"/>
</dbReference>
<dbReference type="GO" id="GO:0004674">
    <property type="term" value="F:protein serine/threonine kinase activity"/>
    <property type="evidence" value="ECO:0007669"/>
    <property type="project" value="UniProtKB-KW"/>
</dbReference>
<evidence type="ECO:0000256" key="3">
    <source>
        <dbReference type="ARBA" id="ARBA00022679"/>
    </source>
</evidence>
<keyword evidence="6 13" id="KW-0547">Nucleotide-binding</keyword>
<evidence type="ECO:0000256" key="6">
    <source>
        <dbReference type="ARBA" id="ARBA00022741"/>
    </source>
</evidence>
<dbReference type="InterPro" id="IPR045274">
    <property type="entry name" value="WAK-like"/>
</dbReference>
<dbReference type="InterPro" id="IPR008271">
    <property type="entry name" value="Ser/Thr_kinase_AS"/>
</dbReference>
<dbReference type="InterPro" id="IPR017441">
    <property type="entry name" value="Protein_kinase_ATP_BS"/>
</dbReference>
<evidence type="ECO:0000256" key="7">
    <source>
        <dbReference type="ARBA" id="ARBA00022777"/>
    </source>
</evidence>
<dbReference type="InterPro" id="IPR000719">
    <property type="entry name" value="Prot_kinase_dom"/>
</dbReference>
<gene>
    <name evidence="15" type="ORF">Fot_51338</name>
</gene>
<dbReference type="SUPFAM" id="SSF56112">
    <property type="entry name" value="Protein kinase-like (PK-like)"/>
    <property type="match status" value="2"/>
</dbReference>
<dbReference type="EMBL" id="JBFOLJ010000017">
    <property type="protein sequence ID" value="KAL2467813.1"/>
    <property type="molecule type" value="Genomic_DNA"/>
</dbReference>
<evidence type="ECO:0000256" key="10">
    <source>
        <dbReference type="ARBA" id="ARBA00023136"/>
    </source>
</evidence>
<dbReference type="PROSITE" id="PS50011">
    <property type="entry name" value="PROTEIN_KINASE_DOM"/>
    <property type="match status" value="2"/>
</dbReference>
<dbReference type="PANTHER" id="PTHR27005:SF315">
    <property type="entry name" value="PROTEIN KINASE DOMAIN-CONTAINING PROTEIN"/>
    <property type="match status" value="1"/>
</dbReference>
<comment type="catalytic activity">
    <reaction evidence="12">
        <text>L-threonyl-[protein] + ATP = O-phospho-L-threonyl-[protein] + ADP + H(+)</text>
        <dbReference type="Rhea" id="RHEA:46608"/>
        <dbReference type="Rhea" id="RHEA-COMP:11060"/>
        <dbReference type="Rhea" id="RHEA-COMP:11605"/>
        <dbReference type="ChEBI" id="CHEBI:15378"/>
        <dbReference type="ChEBI" id="CHEBI:30013"/>
        <dbReference type="ChEBI" id="CHEBI:30616"/>
        <dbReference type="ChEBI" id="CHEBI:61977"/>
        <dbReference type="ChEBI" id="CHEBI:456216"/>
    </reaction>
</comment>
<evidence type="ECO:0000259" key="14">
    <source>
        <dbReference type="PROSITE" id="PS50011"/>
    </source>
</evidence>
<keyword evidence="4" id="KW-0812">Transmembrane</keyword>
<dbReference type="GO" id="GO:0005524">
    <property type="term" value="F:ATP binding"/>
    <property type="evidence" value="ECO:0007669"/>
    <property type="project" value="UniProtKB-UniRule"/>
</dbReference>
<dbReference type="Pfam" id="PF00069">
    <property type="entry name" value="Pkinase"/>
    <property type="match status" value="2"/>
</dbReference>
<dbReference type="Gene3D" id="1.10.510.10">
    <property type="entry name" value="Transferase(Phosphotransferase) domain 1"/>
    <property type="match status" value="2"/>
</dbReference>
<evidence type="ECO:0000256" key="12">
    <source>
        <dbReference type="ARBA" id="ARBA00047951"/>
    </source>
</evidence>
<evidence type="ECO:0000256" key="2">
    <source>
        <dbReference type="ARBA" id="ARBA00022527"/>
    </source>
</evidence>
<keyword evidence="2" id="KW-0723">Serine/threonine-protein kinase</keyword>
<evidence type="ECO:0000256" key="11">
    <source>
        <dbReference type="ARBA" id="ARBA00047558"/>
    </source>
</evidence>
<comment type="catalytic activity">
    <reaction evidence="11">
        <text>L-seryl-[protein] + ATP = O-phospho-L-seryl-[protein] + ADP + H(+)</text>
        <dbReference type="Rhea" id="RHEA:17989"/>
        <dbReference type="Rhea" id="RHEA-COMP:9863"/>
        <dbReference type="Rhea" id="RHEA-COMP:11604"/>
        <dbReference type="ChEBI" id="CHEBI:15378"/>
        <dbReference type="ChEBI" id="CHEBI:29999"/>
        <dbReference type="ChEBI" id="CHEBI:30616"/>
        <dbReference type="ChEBI" id="CHEBI:83421"/>
        <dbReference type="ChEBI" id="CHEBI:456216"/>
    </reaction>
</comment>
<keyword evidence="16" id="KW-1185">Reference proteome</keyword>
<accession>A0ABD1PWT6</accession>
<dbReference type="FunFam" id="1.10.510.10:FF:000084">
    <property type="entry name" value="Wall-associated receptor kinase 2"/>
    <property type="match status" value="1"/>
</dbReference>
<keyword evidence="8 13" id="KW-0067">ATP-binding</keyword>
<dbReference type="PANTHER" id="PTHR27005">
    <property type="entry name" value="WALL-ASSOCIATED RECEPTOR KINASE-LIKE 21"/>
    <property type="match status" value="1"/>
</dbReference>
<evidence type="ECO:0000313" key="16">
    <source>
        <dbReference type="Proteomes" id="UP001604277"/>
    </source>
</evidence>